<evidence type="ECO:0000256" key="3">
    <source>
        <dbReference type="ARBA" id="ARBA00022801"/>
    </source>
</evidence>
<dbReference type="GO" id="GO:0097510">
    <property type="term" value="P:base-excision repair, AP site formation via deaminated base removal"/>
    <property type="evidence" value="ECO:0007669"/>
    <property type="project" value="TreeGrafter"/>
</dbReference>
<dbReference type="PANTHER" id="PTHR11264:SF0">
    <property type="entry name" value="URACIL-DNA GLYCOSYLASE"/>
    <property type="match status" value="1"/>
</dbReference>
<evidence type="ECO:0000256" key="2">
    <source>
        <dbReference type="ARBA" id="ARBA00022763"/>
    </source>
</evidence>
<dbReference type="InterPro" id="IPR002043">
    <property type="entry name" value="UDG_fam1"/>
</dbReference>
<dbReference type="SMART" id="SM00987">
    <property type="entry name" value="UreE_C"/>
    <property type="match status" value="1"/>
</dbReference>
<dbReference type="SUPFAM" id="SSF52141">
    <property type="entry name" value="Uracil-DNA glycosylase-like"/>
    <property type="match status" value="1"/>
</dbReference>
<keyword evidence="2" id="KW-0227">DNA damage</keyword>
<keyword evidence="3" id="KW-0378">Hydrolase</keyword>
<dbReference type="AlphaFoldDB" id="A0A6C0IJJ9"/>
<proteinExistence type="inferred from homology"/>
<dbReference type="Pfam" id="PF03167">
    <property type="entry name" value="UDG"/>
    <property type="match status" value="1"/>
</dbReference>
<accession>A0A6C0IJJ9</accession>
<dbReference type="PROSITE" id="PS00130">
    <property type="entry name" value="U_DNA_GLYCOSYLASE"/>
    <property type="match status" value="1"/>
</dbReference>
<dbReference type="InterPro" id="IPR036895">
    <property type="entry name" value="Uracil-DNA_glycosylase-like_sf"/>
</dbReference>
<dbReference type="InterPro" id="IPR018085">
    <property type="entry name" value="Ura-DNA_Glyclase_AS"/>
</dbReference>
<sequence length="210" mass="24688">MDKIHKSWKPLFDKYYFNIPELYASEKDGIEIYPPKDQLFRVFEMDLNEIRIVLLGQDPYHRKGQAHGLSFSVPNGVAIPPSLKNIYKELVRCFPDRNYEFKHGNIEQWFYREKIFLLNASLTVIKSVPGSQMSIWEDFTNDVIKFISENNKNCIYLLLGNFAKCRSKFIQNKEKIIEEVHPSPLARTFVGSNVFKRVEDCLKDVIDWSI</sequence>
<protein>
    <recommendedName>
        <fullName evidence="5">Uracil-DNA glycosylase-like domain-containing protein</fullName>
    </recommendedName>
</protein>
<name>A0A6C0IJJ9_9ZZZZ</name>
<dbReference type="GO" id="GO:0004844">
    <property type="term" value="F:uracil DNA N-glycosylase activity"/>
    <property type="evidence" value="ECO:0007669"/>
    <property type="project" value="InterPro"/>
</dbReference>
<organism evidence="6">
    <name type="scientific">viral metagenome</name>
    <dbReference type="NCBI Taxonomy" id="1070528"/>
    <lineage>
        <taxon>unclassified sequences</taxon>
        <taxon>metagenomes</taxon>
        <taxon>organismal metagenomes</taxon>
    </lineage>
</organism>
<evidence type="ECO:0000259" key="5">
    <source>
        <dbReference type="SMART" id="SM00986"/>
    </source>
</evidence>
<dbReference type="InterPro" id="IPR005122">
    <property type="entry name" value="Uracil-DNA_glycosylase-like"/>
</dbReference>
<reference evidence="6" key="1">
    <citation type="journal article" date="2020" name="Nature">
        <title>Giant virus diversity and host interactions through global metagenomics.</title>
        <authorList>
            <person name="Schulz F."/>
            <person name="Roux S."/>
            <person name="Paez-Espino D."/>
            <person name="Jungbluth S."/>
            <person name="Walsh D.A."/>
            <person name="Denef V.J."/>
            <person name="McMahon K.D."/>
            <person name="Konstantinidis K.T."/>
            <person name="Eloe-Fadrosh E.A."/>
            <person name="Kyrpides N.C."/>
            <person name="Woyke T."/>
        </authorList>
    </citation>
    <scope>NUCLEOTIDE SEQUENCE</scope>
    <source>
        <strain evidence="6">GVMAG-M-3300023184-86</strain>
    </source>
</reference>
<keyword evidence="4" id="KW-0234">DNA repair</keyword>
<dbReference type="NCBIfam" id="NF003592">
    <property type="entry name" value="PRK05254.1-5"/>
    <property type="match status" value="1"/>
</dbReference>
<dbReference type="CDD" id="cd10027">
    <property type="entry name" value="UDG-F1-like"/>
    <property type="match status" value="1"/>
</dbReference>
<dbReference type="EMBL" id="MN740167">
    <property type="protein sequence ID" value="QHT91693.1"/>
    <property type="molecule type" value="Genomic_DNA"/>
</dbReference>
<dbReference type="PANTHER" id="PTHR11264">
    <property type="entry name" value="URACIL-DNA GLYCOSYLASE"/>
    <property type="match status" value="1"/>
</dbReference>
<dbReference type="GO" id="GO:0005634">
    <property type="term" value="C:nucleus"/>
    <property type="evidence" value="ECO:0007669"/>
    <property type="project" value="TreeGrafter"/>
</dbReference>
<dbReference type="Gene3D" id="3.40.470.10">
    <property type="entry name" value="Uracil-DNA glycosylase-like domain"/>
    <property type="match status" value="1"/>
</dbReference>
<comment type="similarity">
    <text evidence="1">Belongs to the uracil-DNA glycosylase (UDG) superfamily. UNG family.</text>
</comment>
<feature type="domain" description="Uracil-DNA glycosylase-like" evidence="5">
    <location>
        <begin position="43"/>
        <end position="202"/>
    </location>
</feature>
<evidence type="ECO:0000313" key="6">
    <source>
        <dbReference type="EMBL" id="QHT91693.1"/>
    </source>
</evidence>
<evidence type="ECO:0000256" key="4">
    <source>
        <dbReference type="ARBA" id="ARBA00023204"/>
    </source>
</evidence>
<dbReference type="SMART" id="SM00986">
    <property type="entry name" value="UDG"/>
    <property type="match status" value="1"/>
</dbReference>
<evidence type="ECO:0000256" key="1">
    <source>
        <dbReference type="ARBA" id="ARBA00008184"/>
    </source>
</evidence>
<dbReference type="GO" id="GO:0005739">
    <property type="term" value="C:mitochondrion"/>
    <property type="evidence" value="ECO:0007669"/>
    <property type="project" value="TreeGrafter"/>
</dbReference>